<dbReference type="InterPro" id="IPR011048">
    <property type="entry name" value="Haem_d1_sf"/>
</dbReference>
<reference evidence="1 2" key="1">
    <citation type="submission" date="2019-11" db="EMBL/GenBank/DDBJ databases">
        <authorList>
            <person name="Cao P."/>
        </authorList>
    </citation>
    <scope>NUCLEOTIDE SEQUENCE [LARGE SCALE GENOMIC DNA]</scope>
    <source>
        <strain evidence="1 2">NEAU-AAG5</strain>
    </source>
</reference>
<dbReference type="EMBL" id="WOFH01000003">
    <property type="protein sequence ID" value="MUN37100.1"/>
    <property type="molecule type" value="Genomic_DNA"/>
</dbReference>
<accession>A0A7K1KY22</accession>
<dbReference type="SUPFAM" id="SSF51004">
    <property type="entry name" value="C-terminal (heme d1) domain of cytochrome cd1-nitrite reductase"/>
    <property type="match status" value="1"/>
</dbReference>
<dbReference type="Gene3D" id="2.130.10.10">
    <property type="entry name" value="YVTN repeat-like/Quinoprotein amine dehydrogenase"/>
    <property type="match status" value="1"/>
</dbReference>
<dbReference type="AlphaFoldDB" id="A0A7K1KY22"/>
<keyword evidence="2" id="KW-1185">Reference proteome</keyword>
<organism evidence="1 2">
    <name type="scientific">Actinomadura litoris</name>
    <dbReference type="NCBI Taxonomy" id="2678616"/>
    <lineage>
        <taxon>Bacteria</taxon>
        <taxon>Bacillati</taxon>
        <taxon>Actinomycetota</taxon>
        <taxon>Actinomycetes</taxon>
        <taxon>Streptosporangiales</taxon>
        <taxon>Thermomonosporaceae</taxon>
        <taxon>Actinomadura</taxon>
    </lineage>
</organism>
<gene>
    <name evidence="1" type="ORF">GNZ18_10880</name>
</gene>
<evidence type="ECO:0000313" key="2">
    <source>
        <dbReference type="Proteomes" id="UP000432015"/>
    </source>
</evidence>
<sequence length="303" mass="30875">MPASVPAGPPAPGMFDGVAATSAGAPLAFTSQSGTGANLGQAWDLTSGSPLGPPVPDFPDDRAEWAFGLPDGSPLVAWTRRDRIHVHDVRAGTYLTLEPGCAAQPELVGLSTHQGRGAVVAVFGPAHDAEVLIWDAATGDRLAEFGLWLGHGSALDRRLLPATGPLLGLTCDDPCRVTVLDVERGEQVATLPSLGPRAVFTLDRGVPVLVQPTASGLVVRPVGGGPATTLPAPHPCDQLAAASVSGRLLAVADTPDGTLLVWDAARAVRRVPLPAPANDLALAADGTLAAATDAGLYTIHLCP</sequence>
<protein>
    <submittedName>
        <fullName evidence="1">Uncharacterized protein</fullName>
    </submittedName>
</protein>
<name>A0A7K1KY22_9ACTN</name>
<proteinExistence type="predicted"/>
<dbReference type="InterPro" id="IPR015943">
    <property type="entry name" value="WD40/YVTN_repeat-like_dom_sf"/>
</dbReference>
<dbReference type="RefSeq" id="WP_156216098.1">
    <property type="nucleotide sequence ID" value="NZ_WOFH01000003.1"/>
</dbReference>
<dbReference type="Proteomes" id="UP000432015">
    <property type="component" value="Unassembled WGS sequence"/>
</dbReference>
<comment type="caution">
    <text evidence="1">The sequence shown here is derived from an EMBL/GenBank/DDBJ whole genome shotgun (WGS) entry which is preliminary data.</text>
</comment>
<evidence type="ECO:0000313" key="1">
    <source>
        <dbReference type="EMBL" id="MUN37100.1"/>
    </source>
</evidence>